<evidence type="ECO:0000313" key="2">
    <source>
        <dbReference type="EMBL" id="RLN31078.1"/>
    </source>
</evidence>
<comment type="caution">
    <text evidence="2">The sequence shown here is derived from an EMBL/GenBank/DDBJ whole genome shotgun (WGS) entry which is preliminary data.</text>
</comment>
<dbReference type="EMBL" id="PQIB02000003">
    <property type="protein sequence ID" value="RLN31078.1"/>
    <property type="molecule type" value="Genomic_DNA"/>
</dbReference>
<dbReference type="InterPro" id="IPR029058">
    <property type="entry name" value="AB_hydrolase_fold"/>
</dbReference>
<evidence type="ECO:0000313" key="3">
    <source>
        <dbReference type="Proteomes" id="UP000275267"/>
    </source>
</evidence>
<protein>
    <recommendedName>
        <fullName evidence="1">Alpha/beta hydrolase fold-3 domain-containing protein</fullName>
    </recommendedName>
</protein>
<gene>
    <name evidence="2" type="ORF">C2845_PM05G24620</name>
</gene>
<dbReference type="AlphaFoldDB" id="A0A3L6T633"/>
<dbReference type="GO" id="GO:0016787">
    <property type="term" value="F:hydrolase activity"/>
    <property type="evidence" value="ECO:0007669"/>
    <property type="project" value="InterPro"/>
</dbReference>
<organism evidence="2 3">
    <name type="scientific">Panicum miliaceum</name>
    <name type="common">Proso millet</name>
    <name type="synonym">Broomcorn millet</name>
    <dbReference type="NCBI Taxonomy" id="4540"/>
    <lineage>
        <taxon>Eukaryota</taxon>
        <taxon>Viridiplantae</taxon>
        <taxon>Streptophyta</taxon>
        <taxon>Embryophyta</taxon>
        <taxon>Tracheophyta</taxon>
        <taxon>Spermatophyta</taxon>
        <taxon>Magnoliopsida</taxon>
        <taxon>Liliopsida</taxon>
        <taxon>Poales</taxon>
        <taxon>Poaceae</taxon>
        <taxon>PACMAD clade</taxon>
        <taxon>Panicoideae</taxon>
        <taxon>Panicodae</taxon>
        <taxon>Paniceae</taxon>
        <taxon>Panicinae</taxon>
        <taxon>Panicum</taxon>
        <taxon>Panicum sect. Panicum</taxon>
    </lineage>
</organism>
<dbReference type="InterPro" id="IPR013094">
    <property type="entry name" value="AB_hydrolase_3"/>
</dbReference>
<dbReference type="OrthoDB" id="408631at2759"/>
<reference evidence="3" key="1">
    <citation type="journal article" date="2019" name="Nat. Commun.">
        <title>The genome of broomcorn millet.</title>
        <authorList>
            <person name="Zou C."/>
            <person name="Miki D."/>
            <person name="Li D."/>
            <person name="Tang Q."/>
            <person name="Xiao L."/>
            <person name="Rajput S."/>
            <person name="Deng P."/>
            <person name="Jia W."/>
            <person name="Huang R."/>
            <person name="Zhang M."/>
            <person name="Sun Y."/>
            <person name="Hu J."/>
            <person name="Fu X."/>
            <person name="Schnable P.S."/>
            <person name="Li F."/>
            <person name="Zhang H."/>
            <person name="Feng B."/>
            <person name="Zhu X."/>
            <person name="Liu R."/>
            <person name="Schnable J.C."/>
            <person name="Zhu J.-K."/>
            <person name="Zhang H."/>
        </authorList>
    </citation>
    <scope>NUCLEOTIDE SEQUENCE [LARGE SCALE GENOMIC DNA]</scope>
</reference>
<dbReference type="Gene3D" id="3.40.50.1820">
    <property type="entry name" value="alpha/beta hydrolase"/>
    <property type="match status" value="1"/>
</dbReference>
<dbReference type="PANTHER" id="PTHR23024">
    <property type="entry name" value="ARYLACETAMIDE DEACETYLASE"/>
    <property type="match status" value="1"/>
</dbReference>
<proteinExistence type="predicted"/>
<dbReference type="InterPro" id="IPR050466">
    <property type="entry name" value="Carboxylest/Gibb_receptor"/>
</dbReference>
<sequence length="94" mass="10201">MYHHFYSRLACSVPAAIISIDLLLAPERRWPTHVDTGIAALRRLRSIGLTENDGALDDPTAAKLLREAAGVSRVFLFGDSSGGNLVHFVTVRVG</sequence>
<dbReference type="STRING" id="4540.A0A3L6T633"/>
<name>A0A3L6T633_PANMI</name>
<dbReference type="PANTHER" id="PTHR23024:SF463">
    <property type="entry name" value="ALPHA_BETA HYDROLASE FOLD-3 DOMAIN-CONTAINING PROTEIN"/>
    <property type="match status" value="1"/>
</dbReference>
<dbReference type="SUPFAM" id="SSF53474">
    <property type="entry name" value="alpha/beta-Hydrolases"/>
    <property type="match status" value="1"/>
</dbReference>
<dbReference type="Pfam" id="PF07859">
    <property type="entry name" value="Abhydrolase_3"/>
    <property type="match status" value="1"/>
</dbReference>
<accession>A0A3L6T633</accession>
<keyword evidence="3" id="KW-1185">Reference proteome</keyword>
<evidence type="ECO:0000259" key="1">
    <source>
        <dbReference type="Pfam" id="PF07859"/>
    </source>
</evidence>
<dbReference type="Proteomes" id="UP000275267">
    <property type="component" value="Unassembled WGS sequence"/>
</dbReference>
<feature type="domain" description="Alpha/beta hydrolase fold-3" evidence="1">
    <location>
        <begin position="2"/>
        <end position="93"/>
    </location>
</feature>